<keyword evidence="2" id="KW-0812">Transmembrane</keyword>
<reference evidence="3" key="1">
    <citation type="submission" date="2023-08" db="EMBL/GenBank/DDBJ databases">
        <title>Reference Genome Resource for the Citrus Pathogen Phytophthora citrophthora.</title>
        <authorList>
            <person name="Moller H."/>
            <person name="Coetzee B."/>
            <person name="Rose L.J."/>
            <person name="Van Niekerk J.M."/>
        </authorList>
    </citation>
    <scope>NUCLEOTIDE SEQUENCE</scope>
    <source>
        <strain evidence="3">STE-U-9442</strain>
    </source>
</reference>
<gene>
    <name evidence="3" type="ORF">P3T76_005141</name>
</gene>
<dbReference type="Proteomes" id="UP001259832">
    <property type="component" value="Unassembled WGS sequence"/>
</dbReference>
<evidence type="ECO:0000313" key="3">
    <source>
        <dbReference type="EMBL" id="KAK1943745.1"/>
    </source>
</evidence>
<organism evidence="3 4">
    <name type="scientific">Phytophthora citrophthora</name>
    <dbReference type="NCBI Taxonomy" id="4793"/>
    <lineage>
        <taxon>Eukaryota</taxon>
        <taxon>Sar</taxon>
        <taxon>Stramenopiles</taxon>
        <taxon>Oomycota</taxon>
        <taxon>Peronosporomycetes</taxon>
        <taxon>Peronosporales</taxon>
        <taxon>Peronosporaceae</taxon>
        <taxon>Phytophthora</taxon>
    </lineage>
</organism>
<feature type="compositionally biased region" description="Basic and acidic residues" evidence="1">
    <location>
        <begin position="277"/>
        <end position="293"/>
    </location>
</feature>
<dbReference type="AlphaFoldDB" id="A0AAD9LNL5"/>
<keyword evidence="2" id="KW-1133">Transmembrane helix</keyword>
<protein>
    <submittedName>
        <fullName evidence="3">Uncharacterized protein</fullName>
    </submittedName>
</protein>
<name>A0AAD9LNL5_9STRA</name>
<evidence type="ECO:0000256" key="2">
    <source>
        <dbReference type="SAM" id="Phobius"/>
    </source>
</evidence>
<comment type="caution">
    <text evidence="3">The sequence shown here is derived from an EMBL/GenBank/DDBJ whole genome shotgun (WGS) entry which is preliminary data.</text>
</comment>
<sequence>MHIAVTEIRSTLLETNNRVKRLQSQVAKGEQVIKGLIGYTNQLASSFRKRLTQCESNIQSVASHLNTFQTASTKEVNRLRYMKAICGLLASVVGFVFAPMLKTAFDSLIDLANPIEIFHHAYQETDIVNFLSDKGCEELLRPEVRFQLEKYAIPTSEFETLLRQGVIVTKPELADECQRRGMTLAAVNMDYTEGTKTILPFLLKYETKLADTMKELDLVSAALHETSQSPIKVEFDCPIATRSTDDSVDPEVWTINRPLAAVPSKPIDGDPSATLDAPEKTGGQDDSDGRTHTLSDGEVVMLVGHLEALPYHLAVILSHGDLSEFLDLSKVIDGDVDLNAVTEVRRIKEQTQNVTISAAEYAQLMGYNELAGFISSQMALSPLTELQASVTILDDLEVFPLFLAVRESEGDVDEFKQWLDVLEYENSDAGVTVRATISRKEIIGVNNWSPVEVACHLGYVDIVKHLLLKKRVKTSERSIAVMVRVKERANVLAA</sequence>
<evidence type="ECO:0000256" key="1">
    <source>
        <dbReference type="SAM" id="MobiDB-lite"/>
    </source>
</evidence>
<dbReference type="EMBL" id="JASMQC010000007">
    <property type="protein sequence ID" value="KAK1943745.1"/>
    <property type="molecule type" value="Genomic_DNA"/>
</dbReference>
<feature type="transmembrane region" description="Helical" evidence="2">
    <location>
        <begin position="81"/>
        <end position="101"/>
    </location>
</feature>
<evidence type="ECO:0000313" key="4">
    <source>
        <dbReference type="Proteomes" id="UP001259832"/>
    </source>
</evidence>
<keyword evidence="4" id="KW-1185">Reference proteome</keyword>
<proteinExistence type="predicted"/>
<feature type="region of interest" description="Disordered" evidence="1">
    <location>
        <begin position="259"/>
        <end position="293"/>
    </location>
</feature>
<keyword evidence="2" id="KW-0472">Membrane</keyword>
<accession>A0AAD9LNL5</accession>